<feature type="transmembrane region" description="Helical" evidence="1">
    <location>
        <begin position="15"/>
        <end position="36"/>
    </location>
</feature>
<dbReference type="EMBL" id="CP009288">
    <property type="protein sequence ID" value="AIQ13824.1"/>
    <property type="molecule type" value="Genomic_DNA"/>
</dbReference>
<dbReference type="eggNOG" id="ENOG502ZB4B">
    <property type="taxonomic scope" value="Bacteria"/>
</dbReference>
<name>A0A089IXZ6_PAEDU</name>
<organism evidence="2 3">
    <name type="scientific">Paenibacillus durus</name>
    <name type="common">Paenibacillus azotofixans</name>
    <dbReference type="NCBI Taxonomy" id="44251"/>
    <lineage>
        <taxon>Bacteria</taxon>
        <taxon>Bacillati</taxon>
        <taxon>Bacillota</taxon>
        <taxon>Bacilli</taxon>
        <taxon>Bacillales</taxon>
        <taxon>Paenibacillaceae</taxon>
        <taxon>Paenibacillus</taxon>
    </lineage>
</organism>
<sequence>MEVKLVWNNRSGNGFPLVVAIILSTLIVSCAIYEYMRLTIIASGVRNAVQSSVIAVATENYSNVYTGLRQSYSGGFARTRNQWNKQVTTGDVSSRLQEELGLTKQGSYYVKTTAGQEEYRLSGLSVTVLNAPFAPDSPGTTRQFTAQAIIHLEVPLSFGWNHLPPMQANLKVKAVYRQRF</sequence>
<proteinExistence type="predicted"/>
<dbReference type="STRING" id="44251.PDUR_19315"/>
<keyword evidence="1" id="KW-0472">Membrane</keyword>
<keyword evidence="3" id="KW-1185">Reference proteome</keyword>
<gene>
    <name evidence="2" type="ORF">PDUR_19315</name>
</gene>
<dbReference type="AlphaFoldDB" id="A0A089IXZ6"/>
<accession>A0A089IXZ6</accession>
<dbReference type="Proteomes" id="UP000029409">
    <property type="component" value="Chromosome"/>
</dbReference>
<dbReference type="PROSITE" id="PS51257">
    <property type="entry name" value="PROKAR_LIPOPROTEIN"/>
    <property type="match status" value="1"/>
</dbReference>
<evidence type="ECO:0000313" key="2">
    <source>
        <dbReference type="EMBL" id="AIQ13824.1"/>
    </source>
</evidence>
<protein>
    <submittedName>
        <fullName evidence="2">Uncharacterized protein</fullName>
    </submittedName>
</protein>
<reference evidence="2 3" key="1">
    <citation type="submission" date="2014-08" db="EMBL/GenBank/DDBJ databases">
        <title>Comparative genomics of the Paenibacillus odorifer group.</title>
        <authorList>
            <person name="den Bakker H.C."/>
            <person name="Tsai Y.-C."/>
            <person name="Martin N."/>
            <person name="Korlach J."/>
            <person name="Wiedmann M."/>
        </authorList>
    </citation>
    <scope>NUCLEOTIDE SEQUENCE [LARGE SCALE GENOMIC DNA]</scope>
    <source>
        <strain evidence="2 3">DSM 1735</strain>
    </source>
</reference>
<evidence type="ECO:0000313" key="3">
    <source>
        <dbReference type="Proteomes" id="UP000029409"/>
    </source>
</evidence>
<keyword evidence="1" id="KW-0812">Transmembrane</keyword>
<keyword evidence="1" id="KW-1133">Transmembrane helix</keyword>
<evidence type="ECO:0000256" key="1">
    <source>
        <dbReference type="SAM" id="Phobius"/>
    </source>
</evidence>
<dbReference type="KEGG" id="pdu:PDUR_19315"/>